<dbReference type="GO" id="GO:0008137">
    <property type="term" value="F:NADH dehydrogenase (ubiquinone) activity"/>
    <property type="evidence" value="ECO:0007669"/>
    <property type="project" value="InterPro"/>
</dbReference>
<evidence type="ECO:0000259" key="5">
    <source>
        <dbReference type="Pfam" id="PF00329"/>
    </source>
</evidence>
<keyword evidence="7" id="KW-1185">Reference proteome</keyword>
<dbReference type="GO" id="GO:0048038">
    <property type="term" value="F:quinone binding"/>
    <property type="evidence" value="ECO:0007669"/>
    <property type="project" value="UniProtKB-KW"/>
</dbReference>
<keyword evidence="3" id="KW-1278">Translocase</keyword>
<dbReference type="AlphaFoldDB" id="A0A1M4UD02"/>
<dbReference type="STRING" id="1123243.SAMN02745190_00610"/>
<accession>A0A1M4UD02</accession>
<dbReference type="PANTHER" id="PTHR10884">
    <property type="entry name" value="NADH DEHYDROGENASE UBIQUINONE IRON-SULFUR PROTEIN 3"/>
    <property type="match status" value="1"/>
</dbReference>
<dbReference type="RefSeq" id="WP_072934737.1">
    <property type="nucleotide sequence ID" value="NZ_FQUG01000003.1"/>
</dbReference>
<comment type="function">
    <text evidence="4">NDH-1 shuttles electrons from NADH, via FMN and iron-sulfur (Fe-S) centers, to quinones in the respiratory chain.</text>
</comment>
<evidence type="ECO:0000256" key="2">
    <source>
        <dbReference type="ARBA" id="ARBA00022448"/>
    </source>
</evidence>
<comment type="catalytic activity">
    <reaction evidence="4">
        <text>a quinone + NADH + 5 H(+)(in) = a quinol + NAD(+) + 4 H(+)(out)</text>
        <dbReference type="Rhea" id="RHEA:57888"/>
        <dbReference type="ChEBI" id="CHEBI:15378"/>
        <dbReference type="ChEBI" id="CHEBI:24646"/>
        <dbReference type="ChEBI" id="CHEBI:57540"/>
        <dbReference type="ChEBI" id="CHEBI:57945"/>
        <dbReference type="ChEBI" id="CHEBI:132124"/>
    </reaction>
</comment>
<dbReference type="OrthoDB" id="9801496at2"/>
<dbReference type="InterPro" id="IPR001268">
    <property type="entry name" value="NADH_UbQ_OxRdtase_30kDa_su"/>
</dbReference>
<dbReference type="Proteomes" id="UP000184404">
    <property type="component" value="Unassembled WGS sequence"/>
</dbReference>
<dbReference type="Gene3D" id="3.30.460.80">
    <property type="entry name" value="NADH:ubiquinone oxidoreductase, 30kDa subunit"/>
    <property type="match status" value="1"/>
</dbReference>
<gene>
    <name evidence="6" type="ORF">SAMN02745190_00610</name>
</gene>
<organism evidence="6 7">
    <name type="scientific">Schwartzia succinivorans DSM 10502</name>
    <dbReference type="NCBI Taxonomy" id="1123243"/>
    <lineage>
        <taxon>Bacteria</taxon>
        <taxon>Bacillati</taxon>
        <taxon>Bacillota</taxon>
        <taxon>Negativicutes</taxon>
        <taxon>Selenomonadales</taxon>
        <taxon>Selenomonadaceae</taxon>
        <taxon>Schwartzia</taxon>
    </lineage>
</organism>
<dbReference type="InterPro" id="IPR037232">
    <property type="entry name" value="NADH_quin_OxRdtase_su_C/D-like"/>
</dbReference>
<evidence type="ECO:0000313" key="7">
    <source>
        <dbReference type="Proteomes" id="UP000184404"/>
    </source>
</evidence>
<comment type="similarity">
    <text evidence="1 3">Belongs to the complex I 30 kDa subunit family.</text>
</comment>
<dbReference type="InterPro" id="IPR020396">
    <property type="entry name" value="NADH_UbQ_OxRdtase_CS"/>
</dbReference>
<evidence type="ECO:0000256" key="3">
    <source>
        <dbReference type="RuleBase" id="RU003456"/>
    </source>
</evidence>
<dbReference type="PROSITE" id="PS00542">
    <property type="entry name" value="COMPLEX1_30K"/>
    <property type="match status" value="1"/>
</dbReference>
<feature type="domain" description="NADH:ubiquinone oxidoreductase 30kDa subunit" evidence="5">
    <location>
        <begin position="31"/>
        <end position="157"/>
    </location>
</feature>
<dbReference type="Pfam" id="PF00329">
    <property type="entry name" value="Complex1_30kDa"/>
    <property type="match status" value="1"/>
</dbReference>
<keyword evidence="3" id="KW-0520">NAD</keyword>
<evidence type="ECO:0000256" key="4">
    <source>
        <dbReference type="RuleBase" id="RU003582"/>
    </source>
</evidence>
<keyword evidence="4" id="KW-0874">Quinone</keyword>
<keyword evidence="2 3" id="KW-0813">Transport</keyword>
<dbReference type="EC" id="7.1.1.-" evidence="4"/>
<name>A0A1M4UD02_9FIRM</name>
<sequence length="169" mass="19687">MKTYIGADALALLKEKFHSVEYNTEEAKPAVYVPADELLQLLSFLRDEMGFTRMENVTSVDYKTYFEMVYHLFAWKTLDTCQDVPDENVWITVKVKLDHEHPVIPSVTSVFSSAEFEEREVFDLMGIDFTGHPDLRRILLWEGFSGHPLRKDYKQAAPPFVERITRRGH</sequence>
<protein>
    <recommendedName>
        <fullName evidence="4">NADH-quinone oxidoreductase</fullName>
        <ecNumber evidence="4">7.1.1.-</ecNumber>
    </recommendedName>
</protein>
<evidence type="ECO:0000256" key="1">
    <source>
        <dbReference type="ARBA" id="ARBA00007569"/>
    </source>
</evidence>
<dbReference type="EMBL" id="FQUG01000003">
    <property type="protein sequence ID" value="SHE54544.1"/>
    <property type="molecule type" value="Genomic_DNA"/>
</dbReference>
<proteinExistence type="inferred from homology"/>
<dbReference type="GO" id="GO:0016651">
    <property type="term" value="F:oxidoreductase activity, acting on NAD(P)H"/>
    <property type="evidence" value="ECO:0007669"/>
    <property type="project" value="InterPro"/>
</dbReference>
<reference evidence="6 7" key="1">
    <citation type="submission" date="2016-11" db="EMBL/GenBank/DDBJ databases">
        <authorList>
            <person name="Jaros S."/>
            <person name="Januszkiewicz K."/>
            <person name="Wedrychowicz H."/>
        </authorList>
    </citation>
    <scope>NUCLEOTIDE SEQUENCE [LARGE SCALE GENOMIC DNA]</scope>
    <source>
        <strain evidence="6 7">DSM 10502</strain>
    </source>
</reference>
<evidence type="ECO:0000313" key="6">
    <source>
        <dbReference type="EMBL" id="SHE54544.1"/>
    </source>
</evidence>
<dbReference type="SUPFAM" id="SSF143243">
    <property type="entry name" value="Nqo5-like"/>
    <property type="match status" value="1"/>
</dbReference>
<dbReference type="PANTHER" id="PTHR10884:SF14">
    <property type="entry name" value="NADH DEHYDROGENASE [UBIQUINONE] IRON-SULFUR PROTEIN 3, MITOCHONDRIAL"/>
    <property type="match status" value="1"/>
</dbReference>